<dbReference type="AlphaFoldDB" id="A0AAV8ZCD1"/>
<evidence type="ECO:0000313" key="1">
    <source>
        <dbReference type="EMBL" id="KAJ8962029.1"/>
    </source>
</evidence>
<accession>A0AAV8ZCD1</accession>
<proteinExistence type="predicted"/>
<protein>
    <recommendedName>
        <fullName evidence="3">DUF5659 domain-containing protein</fullName>
    </recommendedName>
</protein>
<sequence>MHTFTNLQHQRRLIWKYGEVMYFIDILKHKKSEGLFDKRRVRGAYFFNDVETAMNVAGFKKPLFNSLLNIKISKVTIKRDK</sequence>
<keyword evidence="2" id="KW-1185">Reference proteome</keyword>
<organism evidence="1 2">
    <name type="scientific">Rhamnusium bicolor</name>
    <dbReference type="NCBI Taxonomy" id="1586634"/>
    <lineage>
        <taxon>Eukaryota</taxon>
        <taxon>Metazoa</taxon>
        <taxon>Ecdysozoa</taxon>
        <taxon>Arthropoda</taxon>
        <taxon>Hexapoda</taxon>
        <taxon>Insecta</taxon>
        <taxon>Pterygota</taxon>
        <taxon>Neoptera</taxon>
        <taxon>Endopterygota</taxon>
        <taxon>Coleoptera</taxon>
        <taxon>Polyphaga</taxon>
        <taxon>Cucujiformia</taxon>
        <taxon>Chrysomeloidea</taxon>
        <taxon>Cerambycidae</taxon>
        <taxon>Lepturinae</taxon>
        <taxon>Rhagiini</taxon>
        <taxon>Rhamnusium</taxon>
    </lineage>
</organism>
<gene>
    <name evidence="1" type="ORF">NQ314_005811</name>
</gene>
<dbReference type="EMBL" id="JANEYF010001596">
    <property type="protein sequence ID" value="KAJ8962029.1"/>
    <property type="molecule type" value="Genomic_DNA"/>
</dbReference>
<reference evidence="1" key="1">
    <citation type="journal article" date="2023" name="Insect Mol. Biol.">
        <title>Genome sequencing provides insights into the evolution of gene families encoding plant cell wall-degrading enzymes in longhorned beetles.</title>
        <authorList>
            <person name="Shin N.R."/>
            <person name="Okamura Y."/>
            <person name="Kirsch R."/>
            <person name="Pauchet Y."/>
        </authorList>
    </citation>
    <scope>NUCLEOTIDE SEQUENCE</scope>
    <source>
        <strain evidence="1">RBIC_L_NR</strain>
    </source>
</reference>
<evidence type="ECO:0000313" key="2">
    <source>
        <dbReference type="Proteomes" id="UP001162156"/>
    </source>
</evidence>
<name>A0AAV8ZCD1_9CUCU</name>
<evidence type="ECO:0008006" key="3">
    <source>
        <dbReference type="Google" id="ProtNLM"/>
    </source>
</evidence>
<dbReference type="Proteomes" id="UP001162156">
    <property type="component" value="Unassembled WGS sequence"/>
</dbReference>
<comment type="caution">
    <text evidence="1">The sequence shown here is derived from an EMBL/GenBank/DDBJ whole genome shotgun (WGS) entry which is preliminary data.</text>
</comment>